<reference evidence="2 3" key="1">
    <citation type="submission" date="2022-04" db="EMBL/GenBank/DDBJ databases">
        <authorList>
            <person name="Ye Y.-Q."/>
            <person name="Du Z.-J."/>
        </authorList>
    </citation>
    <scope>NUCLEOTIDE SEQUENCE [LARGE SCALE GENOMIC DNA]</scope>
    <source>
        <strain evidence="2 3">A6E488</strain>
    </source>
</reference>
<dbReference type="PANTHER" id="PTHR42663">
    <property type="entry name" value="HYDROLASE C777.06C-RELATED-RELATED"/>
    <property type="match status" value="1"/>
</dbReference>
<dbReference type="InterPro" id="IPR001279">
    <property type="entry name" value="Metallo-B-lactamas"/>
</dbReference>
<dbReference type="CDD" id="cd16279">
    <property type="entry name" value="metallo-hydrolase-like_MBL-fold"/>
    <property type="match status" value="1"/>
</dbReference>
<protein>
    <submittedName>
        <fullName evidence="2">MBL fold metallo-hydrolase</fullName>
    </submittedName>
</protein>
<keyword evidence="3" id="KW-1185">Reference proteome</keyword>
<comment type="caution">
    <text evidence="2">The sequence shown here is derived from an EMBL/GenBank/DDBJ whole genome shotgun (WGS) entry which is preliminary data.</text>
</comment>
<proteinExistence type="predicted"/>
<evidence type="ECO:0000313" key="3">
    <source>
        <dbReference type="Proteomes" id="UP001320898"/>
    </source>
</evidence>
<dbReference type="Proteomes" id="UP001320898">
    <property type="component" value="Unassembled WGS sequence"/>
</dbReference>
<evidence type="ECO:0000313" key="2">
    <source>
        <dbReference type="EMBL" id="MCT8974156.1"/>
    </source>
</evidence>
<dbReference type="Gene3D" id="3.60.15.10">
    <property type="entry name" value="Ribonuclease Z/Hydroxyacylglutathione hydrolase-like"/>
    <property type="match status" value="1"/>
</dbReference>
<accession>A0AAW5R1I3</accession>
<name>A0AAW5R1I3_9HYPH</name>
<sequence>MTAVATILGCGSSGGVPRVASGWGACNPDNPRNRRRRCSILVEKTGAEGKTTVLVDTSPDLRDQLIGADVSWIDGVLFTHDHADHTHGIDDLRPVVIHNRRRVSVYMEPEAGERLRERFSYCFDSPPGSPYPPILDSHDILPPTLVVIDGEGGAIVAEPFPVIHGPIAALGFRFGGLAYTPDVSDIPEESVELLHDLDVWIIDALRESPHISHFTVDEALTWIDRVKPRRAILTNMHVDLDYDALKARLPDNVVPAYDGMRIAFEDEQPA</sequence>
<evidence type="ECO:0000259" key="1">
    <source>
        <dbReference type="Pfam" id="PF12706"/>
    </source>
</evidence>
<dbReference type="SUPFAM" id="SSF56281">
    <property type="entry name" value="Metallo-hydrolase/oxidoreductase"/>
    <property type="match status" value="1"/>
</dbReference>
<dbReference type="PANTHER" id="PTHR42663:SF6">
    <property type="entry name" value="HYDROLASE C777.06C-RELATED"/>
    <property type="match status" value="1"/>
</dbReference>
<gene>
    <name evidence="2" type="ORF">MUB46_20010</name>
</gene>
<dbReference type="InterPro" id="IPR036866">
    <property type="entry name" value="RibonucZ/Hydroxyglut_hydro"/>
</dbReference>
<dbReference type="Pfam" id="PF12706">
    <property type="entry name" value="Lactamase_B_2"/>
    <property type="match status" value="1"/>
</dbReference>
<organism evidence="2 3">
    <name type="scientific">Microbaculum marinisediminis</name>
    <dbReference type="NCBI Taxonomy" id="2931392"/>
    <lineage>
        <taxon>Bacteria</taxon>
        <taxon>Pseudomonadati</taxon>
        <taxon>Pseudomonadota</taxon>
        <taxon>Alphaproteobacteria</taxon>
        <taxon>Hyphomicrobiales</taxon>
        <taxon>Tepidamorphaceae</taxon>
        <taxon>Microbaculum</taxon>
    </lineage>
</organism>
<dbReference type="RefSeq" id="WP_261617735.1">
    <property type="nucleotide sequence ID" value="NZ_JALIDZ010000010.1"/>
</dbReference>
<feature type="domain" description="Metallo-beta-lactamase" evidence="1">
    <location>
        <begin position="51"/>
        <end position="234"/>
    </location>
</feature>
<dbReference type="AlphaFoldDB" id="A0AAW5R1I3"/>
<dbReference type="EMBL" id="JALIDZ010000010">
    <property type="protein sequence ID" value="MCT8974156.1"/>
    <property type="molecule type" value="Genomic_DNA"/>
</dbReference>